<feature type="domain" description="Rab-GAP TBC" evidence="3">
    <location>
        <begin position="499"/>
        <end position="708"/>
    </location>
</feature>
<keyword evidence="5" id="KW-1185">Reference proteome</keyword>
<reference evidence="4" key="2">
    <citation type="submission" date="2021-01" db="UniProtKB">
        <authorList>
            <consortium name="EnsemblMetazoa"/>
        </authorList>
    </citation>
    <scope>IDENTIFICATION</scope>
</reference>
<evidence type="ECO:0000313" key="5">
    <source>
        <dbReference type="Proteomes" id="UP000007110"/>
    </source>
</evidence>
<evidence type="ECO:0000259" key="3">
    <source>
        <dbReference type="PROSITE" id="PS50086"/>
    </source>
</evidence>
<dbReference type="FunFam" id="1.10.8.270:FF:000017">
    <property type="entry name" value="TBC1 domain family member 16"/>
    <property type="match status" value="1"/>
</dbReference>
<feature type="compositionally biased region" description="Polar residues" evidence="2">
    <location>
        <begin position="294"/>
        <end position="306"/>
    </location>
</feature>
<evidence type="ECO:0000256" key="2">
    <source>
        <dbReference type="SAM" id="MobiDB-lite"/>
    </source>
</evidence>
<dbReference type="FunFam" id="1.10.472.80:FF:000020">
    <property type="entry name" value="TBC1 domain family, member 16"/>
    <property type="match status" value="1"/>
</dbReference>
<feature type="compositionally biased region" description="Polar residues" evidence="2">
    <location>
        <begin position="144"/>
        <end position="157"/>
    </location>
</feature>
<dbReference type="InParanoid" id="A0A7M7PTZ5"/>
<dbReference type="Gene3D" id="1.10.8.270">
    <property type="entry name" value="putative rabgap domain of human tbc1 domain family member 14 like domains"/>
    <property type="match status" value="1"/>
</dbReference>
<dbReference type="Gene3D" id="2.30.29.230">
    <property type="match status" value="1"/>
</dbReference>
<dbReference type="FunCoup" id="A0A7M7PTZ5">
    <property type="interactions" value="1089"/>
</dbReference>
<dbReference type="AlphaFoldDB" id="A0A7M7PTZ5"/>
<dbReference type="Proteomes" id="UP000007110">
    <property type="component" value="Unassembled WGS sequence"/>
</dbReference>
<dbReference type="OrthoDB" id="10264062at2759"/>
<feature type="compositionally biased region" description="Basic and acidic residues" evidence="2">
    <location>
        <begin position="184"/>
        <end position="201"/>
    </location>
</feature>
<dbReference type="EnsemblMetazoa" id="XM_030999386">
    <property type="protein sequence ID" value="XP_030855246"/>
    <property type="gene ID" value="LOC115929661"/>
</dbReference>
<dbReference type="GO" id="GO:0005769">
    <property type="term" value="C:early endosome"/>
    <property type="evidence" value="ECO:0000318"/>
    <property type="project" value="GO_Central"/>
</dbReference>
<dbReference type="SUPFAM" id="SSF47923">
    <property type="entry name" value="Ypt/Rab-GAP domain of gyp1p"/>
    <property type="match status" value="2"/>
</dbReference>
<dbReference type="RefSeq" id="XP_030855246.1">
    <property type="nucleotide sequence ID" value="XM_030999386.1"/>
</dbReference>
<proteinExistence type="predicted"/>
<reference evidence="5" key="1">
    <citation type="submission" date="2015-02" db="EMBL/GenBank/DDBJ databases">
        <title>Genome sequencing for Strongylocentrotus purpuratus.</title>
        <authorList>
            <person name="Murali S."/>
            <person name="Liu Y."/>
            <person name="Vee V."/>
            <person name="English A."/>
            <person name="Wang M."/>
            <person name="Skinner E."/>
            <person name="Han Y."/>
            <person name="Muzny D.M."/>
            <person name="Worley K.C."/>
            <person name="Gibbs R.A."/>
        </authorList>
    </citation>
    <scope>NUCLEOTIDE SEQUENCE</scope>
</reference>
<organism evidence="4 5">
    <name type="scientific">Strongylocentrotus purpuratus</name>
    <name type="common">Purple sea urchin</name>
    <dbReference type="NCBI Taxonomy" id="7668"/>
    <lineage>
        <taxon>Eukaryota</taxon>
        <taxon>Metazoa</taxon>
        <taxon>Echinodermata</taxon>
        <taxon>Eleutherozoa</taxon>
        <taxon>Echinozoa</taxon>
        <taxon>Echinoidea</taxon>
        <taxon>Euechinoidea</taxon>
        <taxon>Echinacea</taxon>
        <taxon>Camarodonta</taxon>
        <taxon>Echinidea</taxon>
        <taxon>Strongylocentrotidae</taxon>
        <taxon>Strongylocentrotus</taxon>
    </lineage>
</organism>
<feature type="compositionally biased region" description="Low complexity" evidence="2">
    <location>
        <begin position="283"/>
        <end position="293"/>
    </location>
</feature>
<dbReference type="Gene3D" id="1.10.472.80">
    <property type="entry name" value="Ypt/Rab-GAP domain of gyp1p, domain 3"/>
    <property type="match status" value="1"/>
</dbReference>
<dbReference type="PANTHER" id="PTHR22957">
    <property type="entry name" value="TBC1 DOMAIN FAMILY MEMBER GTPASE-ACTIVATING PROTEIN"/>
    <property type="match status" value="1"/>
</dbReference>
<dbReference type="GO" id="GO:0005096">
    <property type="term" value="F:GTPase activator activity"/>
    <property type="evidence" value="ECO:0000318"/>
    <property type="project" value="GO_Central"/>
</dbReference>
<dbReference type="InterPro" id="IPR035969">
    <property type="entry name" value="Rab-GAP_TBC_sf"/>
</dbReference>
<dbReference type="InterPro" id="IPR000195">
    <property type="entry name" value="Rab-GAP-TBC_dom"/>
</dbReference>
<dbReference type="KEGG" id="spu:115929661"/>
<dbReference type="PROSITE" id="PS50086">
    <property type="entry name" value="TBC_RABGAP"/>
    <property type="match status" value="1"/>
</dbReference>
<name>A0A7M7PTZ5_STRPU</name>
<feature type="region of interest" description="Disordered" evidence="2">
    <location>
        <begin position="127"/>
        <end position="210"/>
    </location>
</feature>
<keyword evidence="1" id="KW-0343">GTPase activation</keyword>
<evidence type="ECO:0000256" key="1">
    <source>
        <dbReference type="ARBA" id="ARBA00022468"/>
    </source>
</evidence>
<dbReference type="GeneID" id="115929661"/>
<dbReference type="PANTHER" id="PTHR22957:SF547">
    <property type="entry name" value="TBC1 DOMAIN FAMILY MEMBER 16"/>
    <property type="match status" value="1"/>
</dbReference>
<protein>
    <recommendedName>
        <fullName evidence="3">Rab-GAP TBC domain-containing protein</fullName>
    </recommendedName>
</protein>
<dbReference type="Pfam" id="PF00566">
    <property type="entry name" value="RabGAP-TBC"/>
    <property type="match status" value="1"/>
</dbReference>
<evidence type="ECO:0000313" key="4">
    <source>
        <dbReference type="EnsemblMetazoa" id="XP_030855246"/>
    </source>
</evidence>
<dbReference type="OMA" id="ICPHISS"/>
<sequence>MAYLVKRFSDFLGISDPEYVRAPPLDGEIIFCKNNVCVHPPSMLSTTVEHHPGYLTIRAQRVSERQTSLVLTWIPNKSLNQRKRSSCSTSSPVRVTYVDIRKQIAMINEAHLDNVSGDSLSILSKEEEAGMENNGSEKLKESGRNGSPQGSIQSFQDSGIGEGERPKVGRDGGVNGATGSDSCSRNEIDNKTVEGDHKVEESSESDEISSDQRLAAMLNSPGGNRSPVGRPVNLELQTKMKVYPPKDDEDKDSVSSSDSDDSETFNNILERLSNDVLPRQMSRRSSSTTPTTSNQDPFSLPSTPSPEESFDPFVPLYSLHSSSTCSPEFHPSPIATHNMTFPENSVCYRGKVICPGSPASAPARDQVCGVFSVDLCQMRSLRIFFADEECTSGQMVIASRESQYKILHFHHGGLDKMTEVFDHWKNCIKLHNQSLDNDDGTGHYLRKFNIIQSSMKPEDCHPEEGLFSELSEELWWNYINDKGQIEDIFRLRKVVFFGGVDEYLRRDVWPFLLGFFAFDSTTEERNALRGQKRLEYEDIQKERLEMTEEQNKLFYRNVQSIVDKDVVRTDRTHPYFKGENNPNVDIMRNILVNFATYQPSTGYSQGMSDLLAPILAELQDESDAFWCFDSLMKNVIFVSSPKDEDMEMQLTYLLELIKLMLPEFWDHLIQIDDAMELLFCHRWILLCFKREFSEPEALRMWESCWAHYQTDYFHLFICLAIIAIYGDDVVQQTLPADDMLLHFSNLAMQMNGDIVLKKARSLLHKFRTLVRLPCTLDKLCRTCEPGMWDSGHSPVVECVGIHEAGYSCPHIR</sequence>
<dbReference type="SMART" id="SM00164">
    <property type="entry name" value="TBC"/>
    <property type="match status" value="1"/>
</dbReference>
<feature type="region of interest" description="Disordered" evidence="2">
    <location>
        <begin position="242"/>
        <end position="307"/>
    </location>
</feature>
<accession>A0A7M7PTZ5</accession>